<accession>A0ABW2VZ15</accession>
<proteinExistence type="predicted"/>
<organism evidence="2 3">
    <name type="scientific">Streptomyces lutosisoli</name>
    <dbReference type="NCBI Taxonomy" id="2665721"/>
    <lineage>
        <taxon>Bacteria</taxon>
        <taxon>Bacillati</taxon>
        <taxon>Actinomycetota</taxon>
        <taxon>Actinomycetes</taxon>
        <taxon>Kitasatosporales</taxon>
        <taxon>Streptomycetaceae</taxon>
        <taxon>Streptomyces</taxon>
    </lineage>
</organism>
<evidence type="ECO:0000256" key="1">
    <source>
        <dbReference type="SAM" id="MobiDB-lite"/>
    </source>
</evidence>
<evidence type="ECO:0000313" key="3">
    <source>
        <dbReference type="Proteomes" id="UP001596957"/>
    </source>
</evidence>
<keyword evidence="3" id="KW-1185">Reference proteome</keyword>
<dbReference type="RefSeq" id="WP_381263068.1">
    <property type="nucleotide sequence ID" value="NZ_JBHTBI010000071.1"/>
</dbReference>
<protein>
    <submittedName>
        <fullName evidence="2">Uncharacterized protein</fullName>
    </submittedName>
</protein>
<feature type="compositionally biased region" description="Polar residues" evidence="1">
    <location>
        <begin position="25"/>
        <end position="37"/>
    </location>
</feature>
<dbReference type="Proteomes" id="UP001596957">
    <property type="component" value="Unassembled WGS sequence"/>
</dbReference>
<gene>
    <name evidence="2" type="ORF">ACFQZP_50530</name>
</gene>
<comment type="caution">
    <text evidence="2">The sequence shown here is derived from an EMBL/GenBank/DDBJ whole genome shotgun (WGS) entry which is preliminary data.</text>
</comment>
<reference evidence="3" key="1">
    <citation type="journal article" date="2019" name="Int. J. Syst. Evol. Microbiol.">
        <title>The Global Catalogue of Microorganisms (GCM) 10K type strain sequencing project: providing services to taxonomists for standard genome sequencing and annotation.</title>
        <authorList>
            <consortium name="The Broad Institute Genomics Platform"/>
            <consortium name="The Broad Institute Genome Sequencing Center for Infectious Disease"/>
            <person name="Wu L."/>
            <person name="Ma J."/>
        </authorList>
    </citation>
    <scope>NUCLEOTIDE SEQUENCE [LARGE SCALE GENOMIC DNA]</scope>
    <source>
        <strain evidence="3">CGMCC 4.7198</strain>
    </source>
</reference>
<sequence>MKTVSRPRHFSRDRPYAAIELTNRPPVTTTNASSSETPMKRQK</sequence>
<evidence type="ECO:0000313" key="2">
    <source>
        <dbReference type="EMBL" id="MFD0289688.1"/>
    </source>
</evidence>
<feature type="region of interest" description="Disordered" evidence="1">
    <location>
        <begin position="1"/>
        <end position="43"/>
    </location>
</feature>
<dbReference type="EMBL" id="JBHTEC010000011">
    <property type="protein sequence ID" value="MFD0289688.1"/>
    <property type="molecule type" value="Genomic_DNA"/>
</dbReference>
<name>A0ABW2VZ15_9ACTN</name>